<name>A0A087CU23_BIFRU</name>
<dbReference type="Pfam" id="PF13635">
    <property type="entry name" value="DUF4143"/>
    <property type="match status" value="1"/>
</dbReference>
<organism evidence="3 4">
    <name type="scientific">Bifidobacterium ruminantium</name>
    <dbReference type="NCBI Taxonomy" id="78346"/>
    <lineage>
        <taxon>Bacteria</taxon>
        <taxon>Bacillati</taxon>
        <taxon>Actinomycetota</taxon>
        <taxon>Actinomycetes</taxon>
        <taxon>Bifidobacteriales</taxon>
        <taxon>Bifidobacteriaceae</taxon>
        <taxon>Bifidobacterium</taxon>
    </lineage>
</organism>
<evidence type="ECO:0000313" key="3">
    <source>
        <dbReference type="EMBL" id="KFI86773.1"/>
    </source>
</evidence>
<protein>
    <submittedName>
        <fullName evidence="3">AAA superfamily ATPase</fullName>
    </submittedName>
</protein>
<dbReference type="Proteomes" id="UP000029078">
    <property type="component" value="Unassembled WGS sequence"/>
</dbReference>
<dbReference type="InterPro" id="IPR041682">
    <property type="entry name" value="AAA_14"/>
</dbReference>
<dbReference type="EMBL" id="JGZL01000013">
    <property type="protein sequence ID" value="KFI86773.1"/>
    <property type="molecule type" value="Genomic_DNA"/>
</dbReference>
<keyword evidence="4" id="KW-1185">Reference proteome</keyword>
<evidence type="ECO:0000259" key="2">
    <source>
        <dbReference type="Pfam" id="PF13635"/>
    </source>
</evidence>
<dbReference type="RefSeq" id="WP_026646786.1">
    <property type="nucleotide sequence ID" value="NZ_JGZL01000013.1"/>
</dbReference>
<dbReference type="Pfam" id="PF13173">
    <property type="entry name" value="AAA_14"/>
    <property type="match status" value="1"/>
</dbReference>
<dbReference type="STRING" id="78346.BRUM_1687"/>
<dbReference type="eggNOG" id="COG1373">
    <property type="taxonomic scope" value="Bacteria"/>
</dbReference>
<gene>
    <name evidence="3" type="ORF">BRUM_1687</name>
</gene>
<feature type="domain" description="DUF4143" evidence="2">
    <location>
        <begin position="208"/>
        <end position="369"/>
    </location>
</feature>
<evidence type="ECO:0000313" key="4">
    <source>
        <dbReference type="Proteomes" id="UP000029078"/>
    </source>
</evidence>
<dbReference type="PANTHER" id="PTHR43566">
    <property type="entry name" value="CONSERVED PROTEIN"/>
    <property type="match status" value="1"/>
</dbReference>
<reference evidence="3 4" key="1">
    <citation type="submission" date="2014-03" db="EMBL/GenBank/DDBJ databases">
        <title>Genomics of Bifidobacteria.</title>
        <authorList>
            <person name="Ventura M."/>
            <person name="Milani C."/>
            <person name="Lugli G.A."/>
        </authorList>
    </citation>
    <scope>NUCLEOTIDE SEQUENCE [LARGE SCALE GENOMIC DNA]</scope>
    <source>
        <strain evidence="3 4">LMG 21811</strain>
    </source>
</reference>
<dbReference type="InterPro" id="IPR025420">
    <property type="entry name" value="DUF4143"/>
</dbReference>
<sequence length="429" mass="47296">MALQPQGYIPRLIDRQIETLLQIFGAVQIDGPKWCGKTWSGQAHANSMTSLDDQNVLPLAEADPAIALIGDQPHLIDEWQNVPKVRDAVRHDIDSNANRPGQYILTGSSAPPTESYEHSGAGRIAHLRMWPMSLAELGASSGEVSLQGLFDADCPRAAASTSLTDIAEWVCRGGWPASKDRSLQAALYIPRQYLNAIVEDNAPRMGKSPAMTRRTIMSLARNNATAATMKTLIRDLYADDQAQDEEPARSTVSSYIQMLQREYLIEELPCWDASIKAKNRMRVKPKRYFTDPSLAAAALGLNPTRLLAEGQIFGDLFENLVIRDLRIYASAWNGPDKPSLSFYRDEKGLEADVILELPDGRWAAIEIKLGESKVPEAVESLLRVKNKVTANPYARQRDPSFLMVLVGNGAYSYTTPEGVHVVPLTLLGA</sequence>
<proteinExistence type="predicted"/>
<dbReference type="PANTHER" id="PTHR43566:SF2">
    <property type="entry name" value="DUF4143 DOMAIN-CONTAINING PROTEIN"/>
    <property type="match status" value="1"/>
</dbReference>
<evidence type="ECO:0000259" key="1">
    <source>
        <dbReference type="Pfam" id="PF13173"/>
    </source>
</evidence>
<comment type="caution">
    <text evidence="3">The sequence shown here is derived from an EMBL/GenBank/DDBJ whole genome shotgun (WGS) entry which is preliminary data.</text>
</comment>
<accession>A0A087CU23</accession>
<feature type="domain" description="AAA" evidence="1">
    <location>
        <begin position="26"/>
        <end position="137"/>
    </location>
</feature>
<dbReference type="AlphaFoldDB" id="A0A087CU23"/>